<dbReference type="Proteomes" id="UP000316855">
    <property type="component" value="Chromosome"/>
</dbReference>
<dbReference type="Gene3D" id="3.20.20.370">
    <property type="entry name" value="Glycoside hydrolase/deacetylase"/>
    <property type="match status" value="1"/>
</dbReference>
<dbReference type="EC" id="3.5.1.-" evidence="2"/>
<dbReference type="PANTHER" id="PTHR10587">
    <property type="entry name" value="GLYCOSYL TRANSFERASE-RELATED"/>
    <property type="match status" value="1"/>
</dbReference>
<dbReference type="InterPro" id="IPR011330">
    <property type="entry name" value="Glyco_hydro/deAcase_b/a-brl"/>
</dbReference>
<dbReference type="GO" id="GO:0005975">
    <property type="term" value="P:carbohydrate metabolic process"/>
    <property type="evidence" value="ECO:0007669"/>
    <property type="project" value="InterPro"/>
</dbReference>
<evidence type="ECO:0000259" key="1">
    <source>
        <dbReference type="PROSITE" id="PS51677"/>
    </source>
</evidence>
<dbReference type="PROSITE" id="PS51677">
    <property type="entry name" value="NODB"/>
    <property type="match status" value="1"/>
</dbReference>
<evidence type="ECO:0000313" key="3">
    <source>
        <dbReference type="Proteomes" id="UP000316855"/>
    </source>
</evidence>
<sequence length="245" mass="28035">MNVIRQFVKNTIPAVIPRKLYIVHGDVNQCDSAPDANCGNTHSKPLINIAFTFDDGPHLEITPQLLDVLQKHEQQATFFVIGEKARKYPQLIERIVSEGHELGNHTLTHSEPAQTSTRDFLDEIQQTDQILEQITGRKANLVRPPKGKLNLGKLLGLWRQRRTVVLWDTDPRDYLMSDNSEIISWCQNYQPVSGNFCLMHDNHPYAIEAVRQLSECQHTRIQSLAVSHWLEKKTQHSTRTKQACA</sequence>
<dbReference type="InterPro" id="IPR050248">
    <property type="entry name" value="Polysacc_deacetylase_ArnD"/>
</dbReference>
<dbReference type="AlphaFoldDB" id="A0A517VFC0"/>
<gene>
    <name evidence="2" type="primary">pdaC</name>
    <name evidence="2" type="ORF">Pan161_33770</name>
</gene>
<keyword evidence="3" id="KW-1185">Reference proteome</keyword>
<dbReference type="RefSeq" id="WP_145228648.1">
    <property type="nucleotide sequence ID" value="NZ_CP036343.1"/>
</dbReference>
<dbReference type="EMBL" id="CP036343">
    <property type="protein sequence ID" value="QDT91715.1"/>
    <property type="molecule type" value="Genomic_DNA"/>
</dbReference>
<protein>
    <submittedName>
        <fullName evidence="2">Peptidoglycan-N-acetylmuramic acid deacetylase PdaC</fullName>
        <ecNumber evidence="2">3.5.1.-</ecNumber>
    </submittedName>
</protein>
<dbReference type="CDD" id="cd10959">
    <property type="entry name" value="CE4_NodB_like_3"/>
    <property type="match status" value="1"/>
</dbReference>
<dbReference type="InterPro" id="IPR002509">
    <property type="entry name" value="NODB_dom"/>
</dbReference>
<dbReference type="SUPFAM" id="SSF88713">
    <property type="entry name" value="Glycoside hydrolase/deacetylase"/>
    <property type="match status" value="1"/>
</dbReference>
<evidence type="ECO:0000313" key="2">
    <source>
        <dbReference type="EMBL" id="QDT91715.1"/>
    </source>
</evidence>
<proteinExistence type="predicted"/>
<dbReference type="GO" id="GO:0016810">
    <property type="term" value="F:hydrolase activity, acting on carbon-nitrogen (but not peptide) bonds"/>
    <property type="evidence" value="ECO:0007669"/>
    <property type="project" value="InterPro"/>
</dbReference>
<keyword evidence="2" id="KW-0378">Hydrolase</keyword>
<dbReference type="Pfam" id="PF01522">
    <property type="entry name" value="Polysacc_deac_1"/>
    <property type="match status" value="1"/>
</dbReference>
<reference evidence="2 3" key="1">
    <citation type="submission" date="2019-02" db="EMBL/GenBank/DDBJ databases">
        <title>Deep-cultivation of Planctomycetes and their phenomic and genomic characterization uncovers novel biology.</title>
        <authorList>
            <person name="Wiegand S."/>
            <person name="Jogler M."/>
            <person name="Boedeker C."/>
            <person name="Pinto D."/>
            <person name="Vollmers J."/>
            <person name="Rivas-Marin E."/>
            <person name="Kohn T."/>
            <person name="Peeters S.H."/>
            <person name="Heuer A."/>
            <person name="Rast P."/>
            <person name="Oberbeckmann S."/>
            <person name="Bunk B."/>
            <person name="Jeske O."/>
            <person name="Meyerdierks A."/>
            <person name="Storesund J.E."/>
            <person name="Kallscheuer N."/>
            <person name="Luecker S."/>
            <person name="Lage O.M."/>
            <person name="Pohl T."/>
            <person name="Merkel B.J."/>
            <person name="Hornburger P."/>
            <person name="Mueller R.-W."/>
            <person name="Bruemmer F."/>
            <person name="Labrenz M."/>
            <person name="Spormann A.M."/>
            <person name="Op den Camp H."/>
            <person name="Overmann J."/>
            <person name="Amann R."/>
            <person name="Jetten M.S.M."/>
            <person name="Mascher T."/>
            <person name="Medema M.H."/>
            <person name="Devos D.P."/>
            <person name="Kaster A.-K."/>
            <person name="Ovreas L."/>
            <person name="Rohde M."/>
            <person name="Galperin M.Y."/>
            <person name="Jogler C."/>
        </authorList>
    </citation>
    <scope>NUCLEOTIDE SEQUENCE [LARGE SCALE GENOMIC DNA]</scope>
    <source>
        <strain evidence="2 3">Pan161</strain>
    </source>
</reference>
<name>A0A517VFC0_9PLAN</name>
<feature type="domain" description="NodB homology" evidence="1">
    <location>
        <begin position="47"/>
        <end position="227"/>
    </location>
</feature>
<organism evidence="2 3">
    <name type="scientific">Gimesia algae</name>
    <dbReference type="NCBI Taxonomy" id="2527971"/>
    <lineage>
        <taxon>Bacteria</taxon>
        <taxon>Pseudomonadati</taxon>
        <taxon>Planctomycetota</taxon>
        <taxon>Planctomycetia</taxon>
        <taxon>Planctomycetales</taxon>
        <taxon>Planctomycetaceae</taxon>
        <taxon>Gimesia</taxon>
    </lineage>
</organism>
<dbReference type="KEGG" id="gax:Pan161_33770"/>
<dbReference type="OrthoDB" id="62208at2"/>
<accession>A0A517VFC0</accession>